<reference evidence="1 2" key="1">
    <citation type="submission" date="2015-07" db="EMBL/GenBank/DDBJ databases">
        <title>Comparative genomics of the Sigatoka disease complex on banana suggests a link between parallel evolutionary changes in Pseudocercospora fijiensis and Pseudocercospora eumusae and increased virulence on the banana host.</title>
        <authorList>
            <person name="Chang T.-C."/>
            <person name="Salvucci A."/>
            <person name="Crous P.W."/>
            <person name="Stergiopoulos I."/>
        </authorList>
    </citation>
    <scope>NUCLEOTIDE SEQUENCE [LARGE SCALE GENOMIC DNA]</scope>
    <source>
        <strain evidence="1 2">CBS 114824</strain>
    </source>
</reference>
<name>A0A139HMD0_9PEZI</name>
<dbReference type="AlphaFoldDB" id="A0A139HMD0"/>
<dbReference type="EMBL" id="LFZN01000030">
    <property type="protein sequence ID" value="KXT03542.1"/>
    <property type="molecule type" value="Genomic_DNA"/>
</dbReference>
<proteinExistence type="predicted"/>
<evidence type="ECO:0000313" key="1">
    <source>
        <dbReference type="EMBL" id="KXT03542.1"/>
    </source>
</evidence>
<dbReference type="Proteomes" id="UP000070133">
    <property type="component" value="Unassembled WGS sequence"/>
</dbReference>
<accession>A0A139HMD0</accession>
<evidence type="ECO:0000313" key="2">
    <source>
        <dbReference type="Proteomes" id="UP000070133"/>
    </source>
</evidence>
<comment type="caution">
    <text evidence="1">The sequence shown here is derived from an EMBL/GenBank/DDBJ whole genome shotgun (WGS) entry which is preliminary data.</text>
</comment>
<keyword evidence="2" id="KW-1185">Reference proteome</keyword>
<protein>
    <submittedName>
        <fullName evidence="1">Uncharacterized protein</fullName>
    </submittedName>
</protein>
<gene>
    <name evidence="1" type="ORF">AC578_1590</name>
</gene>
<organism evidence="1 2">
    <name type="scientific">Pseudocercospora eumusae</name>
    <dbReference type="NCBI Taxonomy" id="321146"/>
    <lineage>
        <taxon>Eukaryota</taxon>
        <taxon>Fungi</taxon>
        <taxon>Dikarya</taxon>
        <taxon>Ascomycota</taxon>
        <taxon>Pezizomycotina</taxon>
        <taxon>Dothideomycetes</taxon>
        <taxon>Dothideomycetidae</taxon>
        <taxon>Mycosphaerellales</taxon>
        <taxon>Mycosphaerellaceae</taxon>
        <taxon>Pseudocercospora</taxon>
    </lineage>
</organism>
<sequence>MDQLSLACRQIPGSLKPACKCSIRGSFERVPDLDLKKEGVRGDFKKKAVFVVVEQMYQAEVYNSMAWLSNRSEEPGQASLPRPRMWTQRLVKRDVC</sequence>